<protein>
    <recommendedName>
        <fullName evidence="3">Phosphohydrolase</fullName>
    </recommendedName>
</protein>
<dbReference type="Gene3D" id="1.10.3210.10">
    <property type="entry name" value="Hypothetical protein af1432"/>
    <property type="match status" value="1"/>
</dbReference>
<keyword evidence="2" id="KW-1185">Reference proteome</keyword>
<reference evidence="1 2" key="1">
    <citation type="submission" date="2020-05" db="EMBL/GenBank/DDBJ databases">
        <title>Aquincola sp. isolate from soil.</title>
        <authorList>
            <person name="Han J."/>
            <person name="Kim D.-U."/>
        </authorList>
    </citation>
    <scope>NUCLEOTIDE SEQUENCE [LARGE SCALE GENOMIC DNA]</scope>
    <source>
        <strain evidence="1 2">S2</strain>
    </source>
</reference>
<organism evidence="1 2">
    <name type="scientific">Pseudaquabacterium terrae</name>
    <dbReference type="NCBI Taxonomy" id="2732868"/>
    <lineage>
        <taxon>Bacteria</taxon>
        <taxon>Pseudomonadati</taxon>
        <taxon>Pseudomonadota</taxon>
        <taxon>Betaproteobacteria</taxon>
        <taxon>Burkholderiales</taxon>
        <taxon>Sphaerotilaceae</taxon>
        <taxon>Pseudaquabacterium</taxon>
    </lineage>
</organism>
<dbReference type="EMBL" id="JABRWJ010000004">
    <property type="protein sequence ID" value="NRF68456.1"/>
    <property type="molecule type" value="Genomic_DNA"/>
</dbReference>
<comment type="caution">
    <text evidence="1">The sequence shown here is derived from an EMBL/GenBank/DDBJ whole genome shotgun (WGS) entry which is preliminary data.</text>
</comment>
<dbReference type="Proteomes" id="UP000737171">
    <property type="component" value="Unassembled WGS sequence"/>
</dbReference>
<evidence type="ECO:0000313" key="1">
    <source>
        <dbReference type="EMBL" id="NRF68456.1"/>
    </source>
</evidence>
<dbReference type="SUPFAM" id="SSF109604">
    <property type="entry name" value="HD-domain/PDEase-like"/>
    <property type="match status" value="1"/>
</dbReference>
<proteinExistence type="predicted"/>
<name>A0ABX2EIQ3_9BURK</name>
<accession>A0ABX2EIQ3</accession>
<gene>
    <name evidence="1" type="ORF">HLB44_15790</name>
</gene>
<evidence type="ECO:0000313" key="2">
    <source>
        <dbReference type="Proteomes" id="UP000737171"/>
    </source>
</evidence>
<sequence length="370" mass="40051">MQLCPLSSVRQRLTLGAPLPFNVRNADRTLLLARGQVIRCENQMQALFERGALVDLDDLPPRGPDPASCPREALVELWDRTVDRLGRILKSSVHADFLAALNESAAPLIALIERDPDLAIFQIVRHESAGRTHPGVAHSVHTAIAVRLAGQRLGWDAHMLRSSFRAALTMNLSILELEGRLATQATPLNAAQREAIDMHPLRSAEILQSAGITDAIWLGAVAQHHEVDGGTGYPRRLHSVHEAAALVRRADAYTTMLSARAAMKPQDAARALYLDEQGHPMAAALVKEFGIYPPGCCVRLASGEMGIVVKRGPASNTPIVAIVVNRLGEPLLAPVRRSTAKPELAIVDVVAESRLKVRVSREQLALLGGD</sequence>
<evidence type="ECO:0008006" key="3">
    <source>
        <dbReference type="Google" id="ProtNLM"/>
    </source>
</evidence>